<feature type="domain" description="cGMP-dependent protein kinase interacting" evidence="5">
    <location>
        <begin position="209"/>
        <end position="277"/>
    </location>
</feature>
<dbReference type="InterPro" id="IPR051226">
    <property type="entry name" value="PP1_Regulatory_Subunit"/>
</dbReference>
<feature type="region of interest" description="Disordered" evidence="4">
    <location>
        <begin position="99"/>
        <end position="206"/>
    </location>
</feature>
<evidence type="ECO:0000313" key="6">
    <source>
        <dbReference type="EMBL" id="KAL0280383.1"/>
    </source>
</evidence>
<evidence type="ECO:0000259" key="5">
    <source>
        <dbReference type="Pfam" id="PF15898"/>
    </source>
</evidence>
<gene>
    <name evidence="6" type="ORF">PYX00_001688</name>
</gene>
<feature type="region of interest" description="Disordered" evidence="4">
    <location>
        <begin position="1"/>
        <end position="45"/>
    </location>
</feature>
<dbReference type="GO" id="GO:0019208">
    <property type="term" value="F:phosphatase regulator activity"/>
    <property type="evidence" value="ECO:0007669"/>
    <property type="project" value="TreeGrafter"/>
</dbReference>
<organism evidence="6">
    <name type="scientific">Menopon gallinae</name>
    <name type="common">poultry shaft louse</name>
    <dbReference type="NCBI Taxonomy" id="328185"/>
    <lineage>
        <taxon>Eukaryota</taxon>
        <taxon>Metazoa</taxon>
        <taxon>Ecdysozoa</taxon>
        <taxon>Arthropoda</taxon>
        <taxon>Hexapoda</taxon>
        <taxon>Insecta</taxon>
        <taxon>Pterygota</taxon>
        <taxon>Neoptera</taxon>
        <taxon>Paraneoptera</taxon>
        <taxon>Psocodea</taxon>
        <taxon>Troctomorpha</taxon>
        <taxon>Phthiraptera</taxon>
        <taxon>Amblycera</taxon>
        <taxon>Menoponidae</taxon>
        <taxon>Menopon</taxon>
    </lineage>
</organism>
<accession>A0AAW2IFF4</accession>
<evidence type="ECO:0000256" key="3">
    <source>
        <dbReference type="SAM" id="Coils"/>
    </source>
</evidence>
<feature type="compositionally biased region" description="Low complexity" evidence="4">
    <location>
        <begin position="17"/>
        <end position="43"/>
    </location>
</feature>
<dbReference type="EMBL" id="JARGDH010000001">
    <property type="protein sequence ID" value="KAL0280383.1"/>
    <property type="molecule type" value="Genomic_DNA"/>
</dbReference>
<proteinExistence type="predicted"/>
<sequence>MSFRRNVGSSSGRRTTSIPSVRSNSRPRSSSYLTNNSYSSGSGYNTGFGGNSYGHGYSSSSYGSNLGSSSYYPSSYGSYGSGYSTYGGTSSGYGSLHLPSSSLSASPSSSSYMSSSPSSSFKHVSPGGYTKLNRSSGLSSSRSGLASRSSSTTSLSGLSTKSEGSEGYGSEDGLGRSSQLSSASSNQTDNDDTSKPTYNNEATENGEIDYKKLYEESLAQNERLREKLKKTEDELLDARYNIEKHVNMNKSSLSEVEKRERRALERKLSEMEEELKVNGYFARTFVYFNC</sequence>
<feature type="compositionally biased region" description="Polar residues" evidence="4">
    <location>
        <begin position="7"/>
        <end position="16"/>
    </location>
</feature>
<dbReference type="GO" id="GO:0005737">
    <property type="term" value="C:cytoplasm"/>
    <property type="evidence" value="ECO:0007669"/>
    <property type="project" value="TreeGrafter"/>
</dbReference>
<dbReference type="GO" id="GO:0019901">
    <property type="term" value="F:protein kinase binding"/>
    <property type="evidence" value="ECO:0007669"/>
    <property type="project" value="InterPro"/>
</dbReference>
<name>A0AAW2IFF4_9NEOP</name>
<feature type="coiled-coil region" evidence="3">
    <location>
        <begin position="211"/>
        <end position="274"/>
    </location>
</feature>
<feature type="compositionally biased region" description="Low complexity" evidence="4">
    <location>
        <begin position="99"/>
        <end position="120"/>
    </location>
</feature>
<reference evidence="6" key="1">
    <citation type="journal article" date="2024" name="Gigascience">
        <title>Chromosome-level genome of the poultry shaft louse Menopon gallinae provides insight into the host-switching and adaptive evolution of parasitic lice.</title>
        <authorList>
            <person name="Xu Y."/>
            <person name="Ma L."/>
            <person name="Liu S."/>
            <person name="Liang Y."/>
            <person name="Liu Q."/>
            <person name="He Z."/>
            <person name="Tian L."/>
            <person name="Duan Y."/>
            <person name="Cai W."/>
            <person name="Li H."/>
            <person name="Song F."/>
        </authorList>
    </citation>
    <scope>NUCLEOTIDE SEQUENCE</scope>
    <source>
        <strain evidence="6">Cailab_2023a</strain>
    </source>
</reference>
<keyword evidence="3" id="KW-0175">Coiled coil</keyword>
<evidence type="ECO:0000256" key="4">
    <source>
        <dbReference type="SAM" id="MobiDB-lite"/>
    </source>
</evidence>
<feature type="compositionally biased region" description="Low complexity" evidence="4">
    <location>
        <begin position="134"/>
        <end position="162"/>
    </location>
</feature>
<dbReference type="Gene3D" id="6.10.250.1820">
    <property type="match status" value="1"/>
</dbReference>
<evidence type="ECO:0000256" key="1">
    <source>
        <dbReference type="ARBA" id="ARBA00022473"/>
    </source>
</evidence>
<feature type="compositionally biased region" description="Low complexity" evidence="4">
    <location>
        <begin position="175"/>
        <end position="185"/>
    </location>
</feature>
<dbReference type="AlphaFoldDB" id="A0AAW2IFF4"/>
<protein>
    <recommendedName>
        <fullName evidence="5">cGMP-dependent protein kinase interacting domain-containing protein</fullName>
    </recommendedName>
</protein>
<evidence type="ECO:0000256" key="2">
    <source>
        <dbReference type="ARBA" id="ARBA00022737"/>
    </source>
</evidence>
<comment type="caution">
    <text evidence="6">The sequence shown here is derived from an EMBL/GenBank/DDBJ whole genome shotgun (WGS) entry which is preliminary data.</text>
</comment>
<dbReference type="GO" id="GO:0004857">
    <property type="term" value="F:enzyme inhibitor activity"/>
    <property type="evidence" value="ECO:0007669"/>
    <property type="project" value="TreeGrafter"/>
</dbReference>
<dbReference type="PANTHER" id="PTHR24179">
    <property type="entry name" value="PROTEIN PHOSPHATASE 1 REGULATORY SUBUNIT 12"/>
    <property type="match status" value="1"/>
</dbReference>
<keyword evidence="1" id="KW-0217">Developmental protein</keyword>
<dbReference type="Pfam" id="PF15898">
    <property type="entry name" value="PRKG1_interact"/>
    <property type="match status" value="1"/>
</dbReference>
<dbReference type="InterPro" id="IPR031775">
    <property type="entry name" value="PRKG1_interact"/>
</dbReference>
<keyword evidence="2" id="KW-0677">Repeat</keyword>
<dbReference type="PANTHER" id="PTHR24179:SF21">
    <property type="entry name" value="MYOSIN BINDING SUBUNIT, ISOFORM O"/>
    <property type="match status" value="1"/>
</dbReference>